<organism evidence="2">
    <name type="scientific">gut metagenome</name>
    <dbReference type="NCBI Taxonomy" id="749906"/>
    <lineage>
        <taxon>unclassified sequences</taxon>
        <taxon>metagenomes</taxon>
        <taxon>organismal metagenomes</taxon>
    </lineage>
</organism>
<sequence length="80" mass="8965">MPQRRTVTGSTSLTPQVTLTSLLRLNAVCVCLMVPLPFCVLRVALSLSLRPFGVRLISTRFPVWPILTRWTSWVPISTVL</sequence>
<accession>J9CL14</accession>
<evidence type="ECO:0000256" key="1">
    <source>
        <dbReference type="SAM" id="Phobius"/>
    </source>
</evidence>
<keyword evidence="1" id="KW-0472">Membrane</keyword>
<dbReference type="AlphaFoldDB" id="J9CL14"/>
<keyword evidence="1" id="KW-1133">Transmembrane helix</keyword>
<proteinExistence type="predicted"/>
<dbReference type="EMBL" id="AMCI01003236">
    <property type="protein sequence ID" value="EJX00766.1"/>
    <property type="molecule type" value="Genomic_DNA"/>
</dbReference>
<feature type="transmembrane region" description="Helical" evidence="1">
    <location>
        <begin position="25"/>
        <end position="45"/>
    </location>
</feature>
<evidence type="ECO:0000313" key="2">
    <source>
        <dbReference type="EMBL" id="EJX00766.1"/>
    </source>
</evidence>
<name>J9CL14_9ZZZZ</name>
<reference evidence="2" key="1">
    <citation type="journal article" date="2012" name="PLoS ONE">
        <title>Gene sets for utilization of primary and secondary nutrition supplies in the distal gut of endangered iberian lynx.</title>
        <authorList>
            <person name="Alcaide M."/>
            <person name="Messina E."/>
            <person name="Richter M."/>
            <person name="Bargiela R."/>
            <person name="Peplies J."/>
            <person name="Huws S.A."/>
            <person name="Newbold C.J."/>
            <person name="Golyshin P.N."/>
            <person name="Simon M.A."/>
            <person name="Lopez G."/>
            <person name="Yakimov M.M."/>
            <person name="Ferrer M."/>
        </authorList>
    </citation>
    <scope>NUCLEOTIDE SEQUENCE</scope>
</reference>
<protein>
    <submittedName>
        <fullName evidence="2">Uncharacterized protein</fullName>
    </submittedName>
</protein>
<gene>
    <name evidence="2" type="ORF">EVA_11129</name>
</gene>
<keyword evidence="1" id="KW-0812">Transmembrane</keyword>
<comment type="caution">
    <text evidence="2">The sequence shown here is derived from an EMBL/GenBank/DDBJ whole genome shotgun (WGS) entry which is preliminary data.</text>
</comment>